<organism evidence="1 2">
    <name type="scientific">Melipona bicolor</name>
    <dbReference type="NCBI Taxonomy" id="60889"/>
    <lineage>
        <taxon>Eukaryota</taxon>
        <taxon>Metazoa</taxon>
        <taxon>Ecdysozoa</taxon>
        <taxon>Arthropoda</taxon>
        <taxon>Hexapoda</taxon>
        <taxon>Insecta</taxon>
        <taxon>Pterygota</taxon>
        <taxon>Neoptera</taxon>
        <taxon>Endopterygota</taxon>
        <taxon>Hymenoptera</taxon>
        <taxon>Apocrita</taxon>
        <taxon>Aculeata</taxon>
        <taxon>Apoidea</taxon>
        <taxon>Anthophila</taxon>
        <taxon>Apidae</taxon>
        <taxon>Melipona</taxon>
    </lineage>
</organism>
<gene>
    <name evidence="1" type="ORF">K0M31_010768</name>
</gene>
<sequence length="80" mass="9049">MNRQFCRWFGTFVDERNAGVPSGDEENDDDRLIIICARVDPGFKDEEAPGEHWNNIGDFALHREVASVFSDAQSVAHVQL</sequence>
<protein>
    <submittedName>
        <fullName evidence="1">Uncharacterized protein</fullName>
    </submittedName>
</protein>
<reference evidence="1" key="1">
    <citation type="submission" date="2021-10" db="EMBL/GenBank/DDBJ databases">
        <title>Melipona bicolor Genome sequencing and assembly.</title>
        <authorList>
            <person name="Araujo N.S."/>
            <person name="Arias M.C."/>
        </authorList>
    </citation>
    <scope>NUCLEOTIDE SEQUENCE</scope>
    <source>
        <strain evidence="1">USP_2M_L1-L4_2017</strain>
        <tissue evidence="1">Whole body</tissue>
    </source>
</reference>
<dbReference type="Proteomes" id="UP001177670">
    <property type="component" value="Unassembled WGS sequence"/>
</dbReference>
<comment type="caution">
    <text evidence="1">The sequence shown here is derived from an EMBL/GenBank/DDBJ whole genome shotgun (WGS) entry which is preliminary data.</text>
</comment>
<evidence type="ECO:0000313" key="2">
    <source>
        <dbReference type="Proteomes" id="UP001177670"/>
    </source>
</evidence>
<keyword evidence="2" id="KW-1185">Reference proteome</keyword>
<accession>A0AA40FL78</accession>
<name>A0AA40FL78_9HYME</name>
<proteinExistence type="predicted"/>
<dbReference type="EMBL" id="JAHYIQ010000028">
    <property type="protein sequence ID" value="KAK1120983.1"/>
    <property type="molecule type" value="Genomic_DNA"/>
</dbReference>
<dbReference type="AlphaFoldDB" id="A0AA40FL78"/>
<evidence type="ECO:0000313" key="1">
    <source>
        <dbReference type="EMBL" id="KAK1120983.1"/>
    </source>
</evidence>